<feature type="domain" description="Aminotransferase class I/classII large" evidence="1">
    <location>
        <begin position="705"/>
        <end position="1055"/>
    </location>
</feature>
<dbReference type="Proteomes" id="UP001605036">
    <property type="component" value="Unassembled WGS sequence"/>
</dbReference>
<dbReference type="InterPro" id="IPR015421">
    <property type="entry name" value="PyrdxlP-dep_Trfase_major"/>
</dbReference>
<keyword evidence="4" id="KW-1185">Reference proteome</keyword>
<accession>A0ABD1XNS7</accession>
<feature type="domain" description="Methyltransferase" evidence="2">
    <location>
        <begin position="119"/>
        <end position="160"/>
    </location>
</feature>
<evidence type="ECO:0008006" key="5">
    <source>
        <dbReference type="Google" id="ProtNLM"/>
    </source>
</evidence>
<dbReference type="InterPro" id="IPR004839">
    <property type="entry name" value="Aminotransferase_I/II_large"/>
</dbReference>
<dbReference type="PANTHER" id="PTHR47087">
    <property type="entry name" value="METHIONINE S-METHYLTRANSFERASE"/>
    <property type="match status" value="1"/>
</dbReference>
<comment type="caution">
    <text evidence="3">The sequence shown here is derived from an EMBL/GenBank/DDBJ whole genome shotgun (WGS) entry which is preliminary data.</text>
</comment>
<protein>
    <recommendedName>
        <fullName evidence="5">Methionine S-methyltransferase</fullName>
    </recommendedName>
</protein>
<dbReference type="AlphaFoldDB" id="A0ABD1XNS7"/>
<gene>
    <name evidence="3" type="ORF">R1flu_028997</name>
</gene>
<sequence>MGHFDLQAFLAECQQSGDKAYGALKKVLAKLQNVESRAEARRFLQEVESYVNSDQSGGDTIDAYHFRIHDLSLSGQNGNTENERKIKLLELPSIFIPEDWSFTFFEGLSRHPESGFQDRNVVELGCGNGWISIALAQRLSPRKIYGLDINPRAIKVAWINLYLNALNGDGSPIVDNEGKTLIDRVEFHDSDLLAWCKERNILLDRIVGCIPQILNPDPEAMLKMVSENASEDFLYSLSNYCGLQGFVEDQFGLGLVARAAEEGISCLRPNGAMIFNIGGRPGQAVCERLFERRGFHIQKLWQTKVNQAADTDILALVEIEKNSRHHFEFFMGRVCDEPISARTAYTYAKAGGQIAHGLSVYECRLRQPNQVKTIFKFLSEGFEKTRGALDLSFKEETVADEKIAFLAHLAQSLSQMSHFPLEFSAGSPKFRTLISGFLRNYHGIPLTPDNVAVQPSRSIVIENVLRLFSPKLALVDANLTRSLPKKWLTAMPSVKDSPAANGYHTGVEDDVTVIEAPQRTDLLTQLVKFLKPQVVVTTLASFEMQTSTAFEQLLDVTEKVNARLFLDISDHLELSSLPGTNGVLQYMASHPLPLHATIICGLVKNQVYTDLEVAFLISENQNLLSALAKTSELTCGPTAYTSQFYYGCLLHELLNFQLFDRHSHLQRLPRKEQESSGFIGFSGNAIKAIGETDVSSYQAQKAKTVDLHQEENALPTLPVVKVAVYEGYARQNIAELEMDPSPEILKLVKTLCGLSSEELVLSNSSISLFSKLVSACVEEGGTLCFPTGSNGTFISAARFLNADIKEVPTKADSKFKLTGEIVGGFLGNVNRPWLYISGPTIVPTGLVYSQAEMASILAVCKKHQARVIIDTSYSWLDHDGTSVWNLGEALGSEASACEVALLGVTSPQLLTGGIECAFAVLRSPRFVEAIRDSPNMSKPHGTWKYSVKKLLNMLENSPSELHEGLISHQKTLKQRAEELQKVLVDCGWNVIMPSSGISMVASPSAYLGKIITYEISGAAKKIQVDGKNIRDILLETTGLYLSSISWTGIPDHLRFLAEVQTI</sequence>
<name>A0ABD1XNS7_9MARC</name>
<proteinExistence type="predicted"/>
<dbReference type="InterPro" id="IPR029063">
    <property type="entry name" value="SAM-dependent_MTases_sf"/>
</dbReference>
<dbReference type="Gene3D" id="3.40.50.150">
    <property type="entry name" value="Vaccinia Virus protein VP39"/>
    <property type="match status" value="1"/>
</dbReference>
<dbReference type="PANTHER" id="PTHR47087:SF1">
    <property type="entry name" value="METHIONINE S-METHYLTRANSFERASE"/>
    <property type="match status" value="1"/>
</dbReference>
<evidence type="ECO:0000313" key="4">
    <source>
        <dbReference type="Proteomes" id="UP001605036"/>
    </source>
</evidence>
<evidence type="ECO:0000313" key="3">
    <source>
        <dbReference type="EMBL" id="KAL2610424.1"/>
    </source>
</evidence>
<dbReference type="Pfam" id="PF00155">
    <property type="entry name" value="Aminotran_1_2"/>
    <property type="match status" value="1"/>
</dbReference>
<dbReference type="PROSITE" id="PS51555">
    <property type="entry name" value="SAM_MT12"/>
    <property type="match status" value="1"/>
</dbReference>
<dbReference type="CDD" id="cd02440">
    <property type="entry name" value="AdoMet_MTases"/>
    <property type="match status" value="1"/>
</dbReference>
<dbReference type="InterPro" id="IPR015424">
    <property type="entry name" value="PyrdxlP-dep_Trfase"/>
</dbReference>
<organism evidence="3 4">
    <name type="scientific">Riccia fluitans</name>
    <dbReference type="NCBI Taxonomy" id="41844"/>
    <lineage>
        <taxon>Eukaryota</taxon>
        <taxon>Viridiplantae</taxon>
        <taxon>Streptophyta</taxon>
        <taxon>Embryophyta</taxon>
        <taxon>Marchantiophyta</taxon>
        <taxon>Marchantiopsida</taxon>
        <taxon>Marchantiidae</taxon>
        <taxon>Marchantiales</taxon>
        <taxon>Ricciaceae</taxon>
        <taxon>Riccia</taxon>
    </lineage>
</organism>
<dbReference type="InterPro" id="IPR025779">
    <property type="entry name" value="Met_S-MeTrfase"/>
</dbReference>
<dbReference type="SUPFAM" id="SSF53383">
    <property type="entry name" value="PLP-dependent transferases"/>
    <property type="match status" value="1"/>
</dbReference>
<dbReference type="EMBL" id="JBHFFA010000008">
    <property type="protein sequence ID" value="KAL2610424.1"/>
    <property type="molecule type" value="Genomic_DNA"/>
</dbReference>
<dbReference type="InterPro" id="IPR025714">
    <property type="entry name" value="Methyltranfer_dom"/>
</dbReference>
<dbReference type="SUPFAM" id="SSF53335">
    <property type="entry name" value="S-adenosyl-L-methionine-dependent methyltransferases"/>
    <property type="match status" value="1"/>
</dbReference>
<evidence type="ECO:0000259" key="1">
    <source>
        <dbReference type="Pfam" id="PF00155"/>
    </source>
</evidence>
<reference evidence="3 4" key="1">
    <citation type="submission" date="2024-09" db="EMBL/GenBank/DDBJ databases">
        <title>Chromosome-scale assembly of Riccia fluitans.</title>
        <authorList>
            <person name="Paukszto L."/>
            <person name="Sawicki J."/>
            <person name="Karawczyk K."/>
            <person name="Piernik-Szablinska J."/>
            <person name="Szczecinska M."/>
            <person name="Mazdziarz M."/>
        </authorList>
    </citation>
    <scope>NUCLEOTIDE SEQUENCE [LARGE SCALE GENOMIC DNA]</scope>
    <source>
        <strain evidence="3">Rf_01</strain>
        <tissue evidence="3">Aerial parts of the thallus</tissue>
    </source>
</reference>
<evidence type="ECO:0000259" key="2">
    <source>
        <dbReference type="Pfam" id="PF13847"/>
    </source>
</evidence>
<dbReference type="Pfam" id="PF13847">
    <property type="entry name" value="Methyltransf_31"/>
    <property type="match status" value="1"/>
</dbReference>
<dbReference type="Gene3D" id="3.40.640.10">
    <property type="entry name" value="Type I PLP-dependent aspartate aminotransferase-like (Major domain)"/>
    <property type="match status" value="1"/>
</dbReference>